<dbReference type="RefSeq" id="WP_184166498.1">
    <property type="nucleotide sequence ID" value="NZ_JACHLC010000005.1"/>
</dbReference>
<keyword evidence="3" id="KW-1185">Reference proteome</keyword>
<proteinExistence type="predicted"/>
<evidence type="ECO:0000256" key="1">
    <source>
        <dbReference type="SAM" id="MobiDB-lite"/>
    </source>
</evidence>
<dbReference type="EMBL" id="JACHLC010000005">
    <property type="protein sequence ID" value="MBB6372366.1"/>
    <property type="molecule type" value="Genomic_DNA"/>
</dbReference>
<evidence type="ECO:0000313" key="3">
    <source>
        <dbReference type="Proteomes" id="UP000589738"/>
    </source>
</evidence>
<name>A0A841N5I5_9FLAO</name>
<dbReference type="Proteomes" id="UP000589738">
    <property type="component" value="Unassembled WGS sequence"/>
</dbReference>
<organism evidence="2 3">
    <name type="scientific">Chryseobacterium shigense</name>
    <dbReference type="NCBI Taxonomy" id="297244"/>
    <lineage>
        <taxon>Bacteria</taxon>
        <taxon>Pseudomonadati</taxon>
        <taxon>Bacteroidota</taxon>
        <taxon>Flavobacteriia</taxon>
        <taxon>Flavobacteriales</taxon>
        <taxon>Weeksellaceae</taxon>
        <taxon>Chryseobacterium group</taxon>
        <taxon>Chryseobacterium</taxon>
    </lineage>
</organism>
<feature type="region of interest" description="Disordered" evidence="1">
    <location>
        <begin position="190"/>
        <end position="215"/>
    </location>
</feature>
<sequence length="215" mass="25073">MEMYNFMINEGKGPVSEKFIALNIHDFDAASTFIAGLSYKRNQDKNNILCVFEDKGGTCSTKHAVLRKLALENGQDSVKLMLGIFKMDSKYAPSIKKTLDQYRLAYIPEAHNYLKIGNHYYDFTKPGSGYNDFKSNLLSETEIEHDQITLEKITFHREFLRNWLDNERIGYNLEEIWSVREKCIEDLQKPTKEEPETNFSPVCFQNSPEVRDEYK</sequence>
<gene>
    <name evidence="2" type="ORF">HNP36_003458</name>
</gene>
<evidence type="ECO:0000313" key="2">
    <source>
        <dbReference type="EMBL" id="MBB6372366.1"/>
    </source>
</evidence>
<reference evidence="2 3" key="1">
    <citation type="submission" date="2020-08" db="EMBL/GenBank/DDBJ databases">
        <title>Functional genomics of gut bacteria from endangered species of beetles.</title>
        <authorList>
            <person name="Carlos-Shanley C."/>
        </authorList>
    </citation>
    <scope>NUCLEOTIDE SEQUENCE [LARGE SCALE GENOMIC DNA]</scope>
    <source>
        <strain evidence="2 3">S00136</strain>
    </source>
</reference>
<accession>A0A841N5I5</accession>
<feature type="compositionally biased region" description="Polar residues" evidence="1">
    <location>
        <begin position="197"/>
        <end position="208"/>
    </location>
</feature>
<comment type="caution">
    <text evidence="2">The sequence shown here is derived from an EMBL/GenBank/DDBJ whole genome shotgun (WGS) entry which is preliminary data.</text>
</comment>
<dbReference type="AlphaFoldDB" id="A0A841N5I5"/>
<protein>
    <submittedName>
        <fullName evidence="2">Uncharacterized protein</fullName>
    </submittedName>
</protein>